<dbReference type="GeneID" id="83880691"/>
<protein>
    <submittedName>
        <fullName evidence="2">Uncharacterized protein</fullName>
    </submittedName>
</protein>
<sequence>METIHQLMQQSAGIGAGIALGSAVGFVIRKKRTGSGKGLIGGSVFVTSAVCGMVAMGAYMLVLYLGFGS</sequence>
<name>A0A0P1I6R9_9RHOB</name>
<dbReference type="Proteomes" id="UP000051870">
    <property type="component" value="Unassembled WGS sequence"/>
</dbReference>
<evidence type="ECO:0000256" key="1">
    <source>
        <dbReference type="SAM" id="Phobius"/>
    </source>
</evidence>
<feature type="transmembrane region" description="Helical" evidence="1">
    <location>
        <begin position="40"/>
        <end position="67"/>
    </location>
</feature>
<dbReference type="RefSeq" id="WP_058310749.1">
    <property type="nucleotide sequence ID" value="NZ_CYTW01000001.1"/>
</dbReference>
<evidence type="ECO:0000313" key="3">
    <source>
        <dbReference type="Proteomes" id="UP000051870"/>
    </source>
</evidence>
<dbReference type="AlphaFoldDB" id="A0A0P1I6R9"/>
<keyword evidence="3" id="KW-1185">Reference proteome</keyword>
<gene>
    <name evidence="2" type="ORF">PH7735_01640</name>
</gene>
<accession>A0A0P1I6R9</accession>
<keyword evidence="1" id="KW-1133">Transmembrane helix</keyword>
<reference evidence="3" key="1">
    <citation type="submission" date="2015-09" db="EMBL/GenBank/DDBJ databases">
        <authorList>
            <person name="Rodrigo-Torres Lidia"/>
            <person name="Arahal R.David."/>
        </authorList>
    </citation>
    <scope>NUCLEOTIDE SEQUENCE [LARGE SCALE GENOMIC DNA]</scope>
    <source>
        <strain evidence="3">CECT 7735</strain>
    </source>
</reference>
<dbReference type="STRING" id="1715693.PH7735_01640"/>
<keyword evidence="1" id="KW-0812">Transmembrane</keyword>
<evidence type="ECO:0000313" key="2">
    <source>
        <dbReference type="EMBL" id="CUJ93599.1"/>
    </source>
</evidence>
<organism evidence="2 3">
    <name type="scientific">Shimia thalassica</name>
    <dbReference type="NCBI Taxonomy" id="1715693"/>
    <lineage>
        <taxon>Bacteria</taxon>
        <taxon>Pseudomonadati</taxon>
        <taxon>Pseudomonadota</taxon>
        <taxon>Alphaproteobacteria</taxon>
        <taxon>Rhodobacterales</taxon>
        <taxon>Roseobacteraceae</taxon>
    </lineage>
</organism>
<proteinExistence type="predicted"/>
<dbReference type="EMBL" id="CYTW01000001">
    <property type="protein sequence ID" value="CUJ93599.1"/>
    <property type="molecule type" value="Genomic_DNA"/>
</dbReference>
<keyword evidence="1" id="KW-0472">Membrane</keyword>
<feature type="transmembrane region" description="Helical" evidence="1">
    <location>
        <begin position="12"/>
        <end position="28"/>
    </location>
</feature>